<dbReference type="RefSeq" id="XP_004037014.1">
    <property type="nucleotide sequence ID" value="XM_004036966.1"/>
</dbReference>
<feature type="transmembrane region" description="Helical" evidence="1">
    <location>
        <begin position="157"/>
        <end position="178"/>
    </location>
</feature>
<dbReference type="InParanoid" id="G0QP26"/>
<protein>
    <submittedName>
        <fullName evidence="2">Uncharacterized protein</fullName>
    </submittedName>
</protein>
<gene>
    <name evidence="2" type="ORF">IMG5_063450</name>
</gene>
<evidence type="ECO:0000313" key="2">
    <source>
        <dbReference type="EMBL" id="EGR33028.1"/>
    </source>
</evidence>
<sequence>MKWKNLISSNLKVQKKKIMMKKKQKKQMKKVKKIRKSIHILKQQKNYLRTQTKSQQIKSKTHYLQMPMQQKNKQKQQQVNKPYLFSQNTVIRLLQNSQTVQGILIKSILDHMIQKQTIQVRIRKNQHQMNIILYPQTEQYMYLQKKEIIKRLLLKQFLQVIGCMNPLCLILLQIFNFLRIMPQRKYLIFGKLMFNIEFFVKPEKNQSMILLLQNQLLHNIQCPLINICMKFRTLRLFLIVFLKIELGNRRNLRLTRKKLDKRLVEYMNKQLKILFTQLKLYVKKQIKEPKLKISLRWRKLDLVNR</sequence>
<dbReference type="AlphaFoldDB" id="G0QP26"/>
<proteinExistence type="predicted"/>
<name>G0QP26_ICHMU</name>
<dbReference type="GeneID" id="14909202"/>
<accession>G0QP26</accession>
<evidence type="ECO:0000313" key="3">
    <source>
        <dbReference type="Proteomes" id="UP000008983"/>
    </source>
</evidence>
<dbReference type="EMBL" id="GL983520">
    <property type="protein sequence ID" value="EGR33028.1"/>
    <property type="molecule type" value="Genomic_DNA"/>
</dbReference>
<keyword evidence="1" id="KW-0812">Transmembrane</keyword>
<evidence type="ECO:0000256" key="1">
    <source>
        <dbReference type="SAM" id="Phobius"/>
    </source>
</evidence>
<organism evidence="2 3">
    <name type="scientific">Ichthyophthirius multifiliis</name>
    <name type="common">White spot disease agent</name>
    <name type="synonym">Ich</name>
    <dbReference type="NCBI Taxonomy" id="5932"/>
    <lineage>
        <taxon>Eukaryota</taxon>
        <taxon>Sar</taxon>
        <taxon>Alveolata</taxon>
        <taxon>Ciliophora</taxon>
        <taxon>Intramacronucleata</taxon>
        <taxon>Oligohymenophorea</taxon>
        <taxon>Hymenostomatida</taxon>
        <taxon>Ophryoglenina</taxon>
        <taxon>Ichthyophthirius</taxon>
    </lineage>
</organism>
<reference evidence="2 3" key="1">
    <citation type="submission" date="2011-07" db="EMBL/GenBank/DDBJ databases">
        <authorList>
            <person name="Coyne R."/>
            <person name="Brami D."/>
            <person name="Johnson J."/>
            <person name="Hostetler J."/>
            <person name="Hannick L."/>
            <person name="Clark T."/>
            <person name="Cassidy-Hanley D."/>
            <person name="Inman J."/>
        </authorList>
    </citation>
    <scope>NUCLEOTIDE SEQUENCE [LARGE SCALE GENOMIC DNA]</scope>
    <source>
        <strain evidence="2 3">G5</strain>
    </source>
</reference>
<dbReference type="Proteomes" id="UP000008983">
    <property type="component" value="Unassembled WGS sequence"/>
</dbReference>
<keyword evidence="3" id="KW-1185">Reference proteome</keyword>
<keyword evidence="1" id="KW-0472">Membrane</keyword>
<keyword evidence="1" id="KW-1133">Transmembrane helix</keyword>